<accession>A0A6J6HSG1</accession>
<gene>
    <name evidence="1" type="ORF">UFOPK1826_01467</name>
</gene>
<sequence length="221" mass="25264">MIHTKALIIGKDSRPRCFWCGDDEQYVEYHDLQWARPVVDDIALYEKICLEGFQAGLSWLTILRKRESFRKAFRGFDPKIVAKFNQRDINRLINDESIVRHRGKIEAAINNAQATLKVQKDFGSLATFIWGFRPKSTTRSNSKAPKRISDIKASTIESEALSKALRQRGFKFVGPTTMYAAMQSLGLVNDHLEGCFVREECAQQQLIAVKKMVKTARDKHA</sequence>
<name>A0A6J6HSG1_9ZZZZ</name>
<dbReference type="Gene3D" id="1.10.340.30">
    <property type="entry name" value="Hypothetical protein, domain 2"/>
    <property type="match status" value="1"/>
</dbReference>
<dbReference type="GO" id="GO:0006284">
    <property type="term" value="P:base-excision repair"/>
    <property type="evidence" value="ECO:0007669"/>
    <property type="project" value="InterPro"/>
</dbReference>
<dbReference type="PANTHER" id="PTHR30037">
    <property type="entry name" value="DNA-3-METHYLADENINE GLYCOSYLASE 1"/>
    <property type="match status" value="1"/>
</dbReference>
<dbReference type="Pfam" id="PF03352">
    <property type="entry name" value="Adenine_glyco"/>
    <property type="match status" value="1"/>
</dbReference>
<evidence type="ECO:0000313" key="1">
    <source>
        <dbReference type="EMBL" id="CAB4614385.1"/>
    </source>
</evidence>
<dbReference type="SUPFAM" id="SSF48150">
    <property type="entry name" value="DNA-glycosylase"/>
    <property type="match status" value="1"/>
</dbReference>
<dbReference type="AlphaFoldDB" id="A0A6J6HSG1"/>
<dbReference type="GO" id="GO:0008725">
    <property type="term" value="F:DNA-3-methyladenine glycosylase activity"/>
    <property type="evidence" value="ECO:0007669"/>
    <property type="project" value="InterPro"/>
</dbReference>
<organism evidence="1">
    <name type="scientific">freshwater metagenome</name>
    <dbReference type="NCBI Taxonomy" id="449393"/>
    <lineage>
        <taxon>unclassified sequences</taxon>
        <taxon>metagenomes</taxon>
        <taxon>ecological metagenomes</taxon>
    </lineage>
</organism>
<dbReference type="PANTHER" id="PTHR30037:SF4">
    <property type="entry name" value="DNA-3-METHYLADENINE GLYCOSYLASE I"/>
    <property type="match status" value="1"/>
</dbReference>
<dbReference type="InterPro" id="IPR011257">
    <property type="entry name" value="DNA_glycosylase"/>
</dbReference>
<proteinExistence type="predicted"/>
<dbReference type="InterPro" id="IPR005019">
    <property type="entry name" value="Adenine_glyco"/>
</dbReference>
<dbReference type="InterPro" id="IPR052891">
    <property type="entry name" value="DNA-3mA_glycosylase"/>
</dbReference>
<protein>
    <submittedName>
        <fullName evidence="1">Unannotated protein</fullName>
    </submittedName>
</protein>
<reference evidence="1" key="1">
    <citation type="submission" date="2020-05" db="EMBL/GenBank/DDBJ databases">
        <authorList>
            <person name="Chiriac C."/>
            <person name="Salcher M."/>
            <person name="Ghai R."/>
            <person name="Kavagutti S V."/>
        </authorList>
    </citation>
    <scope>NUCLEOTIDE SEQUENCE</scope>
</reference>
<dbReference type="EMBL" id="CAEZUN010000244">
    <property type="protein sequence ID" value="CAB4614385.1"/>
    <property type="molecule type" value="Genomic_DNA"/>
</dbReference>